<accession>A0ABQ6VCZ7</accession>
<organism evidence="6 7">
    <name type="scientific">Corynebacterium zhongnanshanii</name>
    <dbReference type="NCBI Taxonomy" id="2768834"/>
    <lineage>
        <taxon>Bacteria</taxon>
        <taxon>Bacillati</taxon>
        <taxon>Actinomycetota</taxon>
        <taxon>Actinomycetes</taxon>
        <taxon>Mycobacteriales</taxon>
        <taxon>Corynebacteriaceae</taxon>
        <taxon>Corynebacterium</taxon>
    </lineage>
</organism>
<feature type="domain" description="HTH tetR-type" evidence="5">
    <location>
        <begin position="2"/>
        <end position="62"/>
    </location>
</feature>
<evidence type="ECO:0000256" key="3">
    <source>
        <dbReference type="ARBA" id="ARBA00023163"/>
    </source>
</evidence>
<protein>
    <submittedName>
        <fullName evidence="6">Helix-turn-helix transcriptional regulator</fullName>
    </submittedName>
</protein>
<keyword evidence="3" id="KW-0804">Transcription</keyword>
<dbReference type="InterPro" id="IPR001647">
    <property type="entry name" value="HTH_TetR"/>
</dbReference>
<evidence type="ECO:0000313" key="7">
    <source>
        <dbReference type="Proteomes" id="UP000436181"/>
    </source>
</evidence>
<dbReference type="Pfam" id="PF00440">
    <property type="entry name" value="TetR_N"/>
    <property type="match status" value="1"/>
</dbReference>
<dbReference type="Gene3D" id="1.10.357.10">
    <property type="entry name" value="Tetracycline Repressor, domain 2"/>
    <property type="match status" value="1"/>
</dbReference>
<evidence type="ECO:0000256" key="4">
    <source>
        <dbReference type="PROSITE-ProRule" id="PRU00335"/>
    </source>
</evidence>
<dbReference type="EMBL" id="WBZJ01000002">
    <property type="protein sequence ID" value="KAB3520792.1"/>
    <property type="molecule type" value="Genomic_DNA"/>
</dbReference>
<dbReference type="InterPro" id="IPR009057">
    <property type="entry name" value="Homeodomain-like_sf"/>
</dbReference>
<dbReference type="RefSeq" id="WP_151844361.1">
    <property type="nucleotide sequence ID" value="NZ_WBZJ01000002.1"/>
</dbReference>
<dbReference type="PRINTS" id="PR00455">
    <property type="entry name" value="HTHTETR"/>
</dbReference>
<dbReference type="SUPFAM" id="SSF46689">
    <property type="entry name" value="Homeodomain-like"/>
    <property type="match status" value="1"/>
</dbReference>
<evidence type="ECO:0000259" key="5">
    <source>
        <dbReference type="PROSITE" id="PS50977"/>
    </source>
</evidence>
<keyword evidence="7" id="KW-1185">Reference proteome</keyword>
<evidence type="ECO:0000256" key="2">
    <source>
        <dbReference type="ARBA" id="ARBA00023125"/>
    </source>
</evidence>
<evidence type="ECO:0000313" key="6">
    <source>
        <dbReference type="EMBL" id="KAB3520792.1"/>
    </source>
</evidence>
<proteinExistence type="predicted"/>
<evidence type="ECO:0000256" key="1">
    <source>
        <dbReference type="ARBA" id="ARBA00023015"/>
    </source>
</evidence>
<keyword evidence="1" id="KW-0805">Transcription regulation</keyword>
<dbReference type="InterPro" id="IPR050109">
    <property type="entry name" value="HTH-type_TetR-like_transc_reg"/>
</dbReference>
<dbReference type="PANTHER" id="PTHR30055:SF151">
    <property type="entry name" value="TRANSCRIPTIONAL REGULATORY PROTEIN"/>
    <property type="match status" value="1"/>
</dbReference>
<sequence>MQLHRALILETATGILREYGLADLTMRRLARQLGVAPGALYWHFPSKQALLGAIADTLIQGINHTEEDLETYCVALFTALCSLPSGAEITLAASASGTLEHDPSNHLPPAVWHYVLGAAMDHQAREEAAQRLGVDEPHRIDVIPGVRALLSNH</sequence>
<dbReference type="PROSITE" id="PS01081">
    <property type="entry name" value="HTH_TETR_1"/>
    <property type="match status" value="1"/>
</dbReference>
<dbReference type="Proteomes" id="UP000436181">
    <property type="component" value="Unassembled WGS sequence"/>
</dbReference>
<comment type="caution">
    <text evidence="6">The sequence shown here is derived from an EMBL/GenBank/DDBJ whole genome shotgun (WGS) entry which is preliminary data.</text>
</comment>
<keyword evidence="2 4" id="KW-0238">DNA-binding</keyword>
<gene>
    <name evidence="6" type="ORF">F8377_05975</name>
</gene>
<name>A0ABQ6VCZ7_9CORY</name>
<reference evidence="6 7" key="1">
    <citation type="submission" date="2019-10" db="EMBL/GenBank/DDBJ databases">
        <title>Corynebacterium sp novel species isolated from the respiratory tract of Marmot.</title>
        <authorList>
            <person name="Zhang G."/>
        </authorList>
    </citation>
    <scope>NUCLEOTIDE SEQUENCE [LARGE SCALE GENOMIC DNA]</scope>
    <source>
        <strain evidence="6 7">336</strain>
    </source>
</reference>
<dbReference type="InterPro" id="IPR023772">
    <property type="entry name" value="DNA-bd_HTH_TetR-type_CS"/>
</dbReference>
<feature type="DNA-binding region" description="H-T-H motif" evidence="4">
    <location>
        <begin position="25"/>
        <end position="44"/>
    </location>
</feature>
<dbReference type="PANTHER" id="PTHR30055">
    <property type="entry name" value="HTH-TYPE TRANSCRIPTIONAL REGULATOR RUTR"/>
    <property type="match status" value="1"/>
</dbReference>
<dbReference type="PROSITE" id="PS50977">
    <property type="entry name" value="HTH_TETR_2"/>
    <property type="match status" value="1"/>
</dbReference>